<feature type="region of interest" description="Disordered" evidence="12">
    <location>
        <begin position="1"/>
        <end position="257"/>
    </location>
</feature>
<dbReference type="SMART" id="SM00298">
    <property type="entry name" value="CHROMO"/>
    <property type="match status" value="2"/>
</dbReference>
<dbReference type="Pfam" id="PF18375">
    <property type="entry name" value="CDH1_2_SANT_HL1"/>
    <property type="match status" value="1"/>
</dbReference>
<proteinExistence type="inferred from homology"/>
<dbReference type="Gene3D" id="3.40.50.10810">
    <property type="entry name" value="Tandem AAA-ATPase domain"/>
    <property type="match status" value="1"/>
</dbReference>
<keyword evidence="3" id="KW-0677">Repeat</keyword>
<feature type="compositionally biased region" description="Basic and acidic residues" evidence="12">
    <location>
        <begin position="7"/>
        <end position="30"/>
    </location>
</feature>
<dbReference type="SMART" id="SM00487">
    <property type="entry name" value="DEXDc"/>
    <property type="match status" value="1"/>
</dbReference>
<dbReference type="InterPro" id="IPR001650">
    <property type="entry name" value="Helicase_C-like"/>
</dbReference>
<dbReference type="Gene3D" id="1.10.10.60">
    <property type="entry name" value="Homeodomain-like"/>
    <property type="match status" value="1"/>
</dbReference>
<evidence type="ECO:0000256" key="10">
    <source>
        <dbReference type="ARBA" id="ARBA00023242"/>
    </source>
</evidence>
<dbReference type="SUPFAM" id="SSF54160">
    <property type="entry name" value="Chromo domain-like"/>
    <property type="match status" value="2"/>
</dbReference>
<feature type="compositionally biased region" description="Basic and acidic residues" evidence="12">
    <location>
        <begin position="1720"/>
        <end position="1753"/>
    </location>
</feature>
<evidence type="ECO:0000256" key="5">
    <source>
        <dbReference type="ARBA" id="ARBA00022801"/>
    </source>
</evidence>
<dbReference type="Pfam" id="PF13907">
    <property type="entry name" value="CHD1-like_C"/>
    <property type="match status" value="1"/>
</dbReference>
<feature type="compositionally biased region" description="Basic and acidic residues" evidence="12">
    <location>
        <begin position="1703"/>
        <end position="1712"/>
    </location>
</feature>
<evidence type="ECO:0000256" key="8">
    <source>
        <dbReference type="ARBA" id="ARBA00023125"/>
    </source>
</evidence>
<dbReference type="Pfam" id="PF00176">
    <property type="entry name" value="SNF2-rel_dom"/>
    <property type="match status" value="1"/>
</dbReference>
<keyword evidence="10" id="KW-0539">Nucleus</keyword>
<dbReference type="InterPro" id="IPR025260">
    <property type="entry name" value="CHD1-like_C"/>
</dbReference>
<feature type="compositionally biased region" description="Polar residues" evidence="12">
    <location>
        <begin position="1677"/>
        <end position="1697"/>
    </location>
</feature>
<evidence type="ECO:0000256" key="3">
    <source>
        <dbReference type="ARBA" id="ARBA00022737"/>
    </source>
</evidence>
<dbReference type="SUPFAM" id="SSF52540">
    <property type="entry name" value="P-loop containing nucleoside triphosphate hydrolases"/>
    <property type="match status" value="2"/>
</dbReference>
<dbReference type="Pfam" id="PF00385">
    <property type="entry name" value="Chromo"/>
    <property type="match status" value="2"/>
</dbReference>
<dbReference type="PROSITE" id="PS50013">
    <property type="entry name" value="CHROMO_2"/>
    <property type="match status" value="2"/>
</dbReference>
<feature type="domain" description="Helicase ATP-binding" evidence="14">
    <location>
        <begin position="482"/>
        <end position="652"/>
    </location>
</feature>
<evidence type="ECO:0000256" key="7">
    <source>
        <dbReference type="ARBA" id="ARBA00023015"/>
    </source>
</evidence>
<feature type="compositionally biased region" description="Polar residues" evidence="12">
    <location>
        <begin position="207"/>
        <end position="220"/>
    </location>
</feature>
<dbReference type="SMART" id="SM00490">
    <property type="entry name" value="HELICc"/>
    <property type="match status" value="1"/>
</dbReference>
<comment type="catalytic activity">
    <reaction evidence="11">
        <text>ATP + H2O = ADP + phosphate + H(+)</text>
        <dbReference type="Rhea" id="RHEA:13065"/>
        <dbReference type="ChEBI" id="CHEBI:15377"/>
        <dbReference type="ChEBI" id="CHEBI:15378"/>
        <dbReference type="ChEBI" id="CHEBI:30616"/>
        <dbReference type="ChEBI" id="CHEBI:43474"/>
        <dbReference type="ChEBI" id="CHEBI:456216"/>
    </reaction>
</comment>
<dbReference type="InterPro" id="IPR014001">
    <property type="entry name" value="Helicase_ATP-bd"/>
</dbReference>
<evidence type="ECO:0000313" key="16">
    <source>
        <dbReference type="Proteomes" id="UP000694941"/>
    </source>
</evidence>
<dbReference type="Gene3D" id="3.40.50.300">
    <property type="entry name" value="P-loop containing nucleotide triphosphate hydrolases"/>
    <property type="match status" value="1"/>
</dbReference>
<dbReference type="InterPro" id="IPR027417">
    <property type="entry name" value="P-loop_NTPase"/>
</dbReference>
<keyword evidence="16" id="KW-1185">Reference proteome</keyword>
<dbReference type="GeneID" id="106457492"/>
<feature type="region of interest" description="Disordered" evidence="12">
    <location>
        <begin position="1322"/>
        <end position="1404"/>
    </location>
</feature>
<keyword evidence="6" id="KW-0067">ATP-binding</keyword>
<dbReference type="RefSeq" id="XP_022239171.1">
    <property type="nucleotide sequence ID" value="XM_022383463.1"/>
</dbReference>
<evidence type="ECO:0000259" key="14">
    <source>
        <dbReference type="PROSITE" id="PS51192"/>
    </source>
</evidence>
<feature type="compositionally biased region" description="Acidic residues" evidence="12">
    <location>
        <begin position="1014"/>
        <end position="1024"/>
    </location>
</feature>
<dbReference type="CDD" id="cd18793">
    <property type="entry name" value="SF2_C_SNF"/>
    <property type="match status" value="1"/>
</dbReference>
<feature type="domain" description="Chromo" evidence="13">
    <location>
        <begin position="379"/>
        <end position="441"/>
    </location>
</feature>
<evidence type="ECO:0000259" key="15">
    <source>
        <dbReference type="PROSITE" id="PS51194"/>
    </source>
</evidence>
<evidence type="ECO:0000256" key="12">
    <source>
        <dbReference type="SAM" id="MobiDB-lite"/>
    </source>
</evidence>
<comment type="subcellular location">
    <subcellularLocation>
        <location evidence="1">Nucleus</location>
    </subcellularLocation>
</comment>
<dbReference type="InterPro" id="IPR049730">
    <property type="entry name" value="SNF2/RAD54-like_C"/>
</dbReference>
<dbReference type="InterPro" id="IPR023780">
    <property type="entry name" value="Chromo_domain"/>
</dbReference>
<evidence type="ECO:0000256" key="11">
    <source>
        <dbReference type="ARBA" id="ARBA00049360"/>
    </source>
</evidence>
<protein>
    <submittedName>
        <fullName evidence="17">Chromodomain-helicase-DNA-binding protein 1-like</fullName>
    </submittedName>
</protein>
<organism evidence="16 17">
    <name type="scientific">Limulus polyphemus</name>
    <name type="common">Atlantic horseshoe crab</name>
    <dbReference type="NCBI Taxonomy" id="6850"/>
    <lineage>
        <taxon>Eukaryota</taxon>
        <taxon>Metazoa</taxon>
        <taxon>Ecdysozoa</taxon>
        <taxon>Arthropoda</taxon>
        <taxon>Chelicerata</taxon>
        <taxon>Merostomata</taxon>
        <taxon>Xiphosura</taxon>
        <taxon>Limulidae</taxon>
        <taxon>Limulus</taxon>
    </lineage>
</organism>
<dbReference type="SMART" id="SM01176">
    <property type="entry name" value="DUF4208"/>
    <property type="match status" value="1"/>
</dbReference>
<dbReference type="Pfam" id="PF23588">
    <property type="entry name" value="HTH_CHD1_Hrp3"/>
    <property type="match status" value="1"/>
</dbReference>
<feature type="compositionally biased region" description="Basic and acidic residues" evidence="12">
    <location>
        <begin position="1039"/>
        <end position="1055"/>
    </location>
</feature>
<feature type="compositionally biased region" description="Acidic residues" evidence="12">
    <location>
        <begin position="239"/>
        <end position="249"/>
    </location>
</feature>
<dbReference type="PROSITE" id="PS00598">
    <property type="entry name" value="CHROMO_1"/>
    <property type="match status" value="1"/>
</dbReference>
<feature type="compositionally biased region" description="Basic and acidic residues" evidence="12">
    <location>
        <begin position="1071"/>
        <end position="1103"/>
    </location>
</feature>
<dbReference type="Gene3D" id="6.10.140.1440">
    <property type="match status" value="1"/>
</dbReference>
<feature type="domain" description="Chromo" evidence="13">
    <location>
        <begin position="288"/>
        <end position="354"/>
    </location>
</feature>
<dbReference type="Proteomes" id="UP000694941">
    <property type="component" value="Unplaced"/>
</dbReference>
<dbReference type="PROSITE" id="PS51194">
    <property type="entry name" value="HELICASE_CTER"/>
    <property type="match status" value="1"/>
</dbReference>
<evidence type="ECO:0000256" key="9">
    <source>
        <dbReference type="ARBA" id="ARBA00023163"/>
    </source>
</evidence>
<feature type="compositionally biased region" description="Polar residues" evidence="12">
    <location>
        <begin position="94"/>
        <end position="103"/>
    </location>
</feature>
<gene>
    <name evidence="17" type="primary">LOC106457492</name>
</gene>
<comment type="similarity">
    <text evidence="2">Belongs to the SNF2/RAD54 helicase family.</text>
</comment>
<keyword evidence="5" id="KW-0378">Hydrolase</keyword>
<dbReference type="InterPro" id="IPR040793">
    <property type="entry name" value="CDH1_2_SANT_HL1"/>
</dbReference>
<feature type="region of interest" description="Disordered" evidence="12">
    <location>
        <begin position="1014"/>
        <end position="1115"/>
    </location>
</feature>
<evidence type="ECO:0000256" key="2">
    <source>
        <dbReference type="ARBA" id="ARBA00007025"/>
    </source>
</evidence>
<keyword evidence="4" id="KW-0547">Nucleotide-binding</keyword>
<dbReference type="PANTHER" id="PTHR45623:SF14">
    <property type="entry name" value="CHROMODOMAIN-HELICASE-DNA-BINDING PROTEIN 1"/>
    <property type="match status" value="1"/>
</dbReference>
<feature type="compositionally biased region" description="Basic and acidic residues" evidence="12">
    <location>
        <begin position="1361"/>
        <end position="1395"/>
    </location>
</feature>
<dbReference type="InterPro" id="IPR000330">
    <property type="entry name" value="SNF2_N"/>
</dbReference>
<feature type="compositionally biased region" description="Basic and acidic residues" evidence="12">
    <location>
        <begin position="1577"/>
        <end position="1613"/>
    </location>
</feature>
<dbReference type="Pfam" id="PF00271">
    <property type="entry name" value="Helicase_C"/>
    <property type="match status" value="1"/>
</dbReference>
<feature type="compositionally biased region" description="Low complexity" evidence="12">
    <location>
        <begin position="33"/>
        <end position="60"/>
    </location>
</feature>
<keyword evidence="9" id="KW-0804">Transcription</keyword>
<keyword evidence="7" id="KW-0805">Transcription regulation</keyword>
<dbReference type="InterPro" id="IPR000953">
    <property type="entry name" value="Chromo/chromo_shadow_dom"/>
</dbReference>
<dbReference type="InterPro" id="IPR023779">
    <property type="entry name" value="Chromodomain_CS"/>
</dbReference>
<evidence type="ECO:0000259" key="13">
    <source>
        <dbReference type="PROSITE" id="PS50013"/>
    </source>
</evidence>
<dbReference type="PROSITE" id="PS51192">
    <property type="entry name" value="HELICASE_ATP_BIND_1"/>
    <property type="match status" value="1"/>
</dbReference>
<dbReference type="InterPro" id="IPR056302">
    <property type="entry name" value="CHD1-2/Hrp3_HTH"/>
</dbReference>
<feature type="compositionally biased region" description="Basic and acidic residues" evidence="12">
    <location>
        <begin position="148"/>
        <end position="157"/>
    </location>
</feature>
<evidence type="ECO:0000256" key="6">
    <source>
        <dbReference type="ARBA" id="ARBA00022840"/>
    </source>
</evidence>
<dbReference type="InterPro" id="IPR016197">
    <property type="entry name" value="Chromo-like_dom_sf"/>
</dbReference>
<feature type="compositionally biased region" description="Basic residues" evidence="12">
    <location>
        <begin position="1329"/>
        <end position="1338"/>
    </location>
</feature>
<feature type="compositionally biased region" description="Basic and acidic residues" evidence="12">
    <location>
        <begin position="1648"/>
        <end position="1676"/>
    </location>
</feature>
<feature type="domain" description="Helicase C-terminal" evidence="15">
    <location>
        <begin position="778"/>
        <end position="929"/>
    </location>
</feature>
<reference evidence="17" key="1">
    <citation type="submission" date="2025-08" db="UniProtKB">
        <authorList>
            <consortium name="RefSeq"/>
        </authorList>
    </citation>
    <scope>IDENTIFICATION</scope>
    <source>
        <tissue evidence="17">Muscle</tissue>
    </source>
</reference>
<feature type="region of interest" description="Disordered" evidence="12">
    <location>
        <begin position="1577"/>
        <end position="1753"/>
    </location>
</feature>
<evidence type="ECO:0000256" key="4">
    <source>
        <dbReference type="ARBA" id="ARBA00022741"/>
    </source>
</evidence>
<feature type="region of interest" description="Disordered" evidence="12">
    <location>
        <begin position="1790"/>
        <end position="1811"/>
    </location>
</feature>
<evidence type="ECO:0000313" key="17">
    <source>
        <dbReference type="RefSeq" id="XP_022239171.1"/>
    </source>
</evidence>
<dbReference type="Gene3D" id="2.40.50.40">
    <property type="match status" value="2"/>
</dbReference>
<dbReference type="InterPro" id="IPR038718">
    <property type="entry name" value="SNF2-like_sf"/>
</dbReference>
<name>A0ABM1S6B6_LIMPO</name>
<sequence>MSEVEDSVMKDVARTEEIRSEGGSEHKSDPMSDSDSSDSSQSSGSSSQSGSESESNSSSDSEQENEPEKNIGSDKEDVMSESYSMDSRLDIHSESSMGLTTPTKLEDMDSNSQNPDSSRGNRQSRLKDLKVMWEENPDMYGVRRSGRSRKEPERYNIGEDSEENDSKGHQKPSRRQRDSGEWQASDSSDKDESEQECAKSRQKPSAGVSTFGRSNRTSGRSQKKRPAPSRRQRKHSSSSEDEDEYDTDEDKTRSTRRSIKKVRYASIIKFQIEIRSNFTATGADTTVYAIEEKGDPNDADAPEKEMQFLIKWKGWSHLHNTWESDASLRAQGAKGMKKVENYVKREEEIRLWKDAATREDIEYYDCQQEMTTELQERQMLVERIIAENKNEHGREPDYLIKWEGLPYSEATWEDGALVTRKFKKFIDDFCARQKNQKIPTKVCKVLKVRPKFVPFKTQPEYIGGRDGLELRDYQLEGVNWLAHSWCRENGVILADEMGLGKTIQTIGFLSYLMNQHSLYGPFLLVVPLSTMNSWQREFSLWAPEVNVVVYIGDISSRNSIRQYEWCHPGNKRLKFNVLLTTYEILLKDKSFLGGVSWAVLGVDEAHRLKNDDSLLYKSLFEFDTNHRVLITGTPLQNSLKELWALLHFIMREKFRSWEDFEQEHKDSADKGYSKLHKQLEPFILRRVKKDVEKSLPAKVEQILRVEMSSIQKQYYRWILTKNYRALSKGLKGSVAGFVNIIMELKKCCNHASLIRPPDNMGNADILQTIVRGSGKLILLDKLLCRLKETGHRVLIFSQMVQMLDIISDYLQLKHFTFQRLDGSIRGEQRRQALDHFNAEDSQDFCFILSTRAGGLGINLATADTVIIFDSDWNPQNDLQAQARAHRIGQKKQVNIYRLVTKGSVEEDIIERAKRKMVLDHLVIQRMDTTGRTVLSRSAKPTNNTTPFNKEELSAILKFGAEDLFKENEEGSEEPQVDIDEILKRAETREDQSASAGDELLSAFKVASFNFTEVEEEMPVDEPAEEERTVGINWEEIIPEEERKKVEDEERKKEEMELLLPPRSRKPVRQPGHSDSDEDAKKKGNRDAGDESGSEKEQSDDDRPRKRGRPRTVNRDAIKGFNDAEIRRFVRSFKKFASPMNRLESIAMDADLTEKAMGDLKRLADLLYNGCQTAMTDHALKQDNQNEDSNLSVGTATGKRRDRGPSIKLSGVTVNAKTVFNAMKDLEPLETCLPTDPKQRLRWEMSTVCKDTHWDVPWCKEDDSRLLIGIYEYGMGNWESIKMDPNLELGEKILPDGDQKPQAKQLQTRADYLLKVLHRTLERQKAGKEKSKKIKGPRKSRLDKTAISKQFVEIEDSSDSDLSMKKHEERLKSSDHKIAEGADKLKDGNSVKEKSSSKKNKRNNHLRRKRIYWRARHVMMRGSESRKEAVALMSLDSPRGLVPSACDITDMVSKQKKSEPPVMHYTATAEPQVIDSSGDLEPSIFKECKEKMRPVKKALKQIDNPDQNLEKEEQLRHTRQCLLKIGDRIKECLAELNDAEKIKEWRNYLWTFVSKFTEFNAKKLYKLYRQIVKRSVEDKSHSLKDKEGHRQRTEEAKSKHRLLVDKPKSHDESSQHSQHSAKSDRSGSSLKRQFEGEMYTSERLSSAKRLYDGRDRYLERKSDRREGQNPSYQRDKMSSYSVMKGNSYQRKGQTNSYSGPPPRKHWDSHERWPHNNPSSSWDRHPSEFRRDTQRGYFREEGPSGSYKREREAVPYPDRTHAEMRDPRFHHHMGSYGVYQPQYPGQANYGFVPHQPPPPGVEDRSPYQGEGWRGKWESGHYLAKH</sequence>
<keyword evidence="8" id="KW-0238">DNA-binding</keyword>
<accession>A0ABM1S6B6</accession>
<feature type="compositionally biased region" description="Basic and acidic residues" evidence="12">
    <location>
        <begin position="66"/>
        <end position="78"/>
    </location>
</feature>
<feature type="compositionally biased region" description="Polar residues" evidence="12">
    <location>
        <begin position="110"/>
        <end position="123"/>
    </location>
</feature>
<dbReference type="PANTHER" id="PTHR45623">
    <property type="entry name" value="CHROMODOMAIN-HELICASE-DNA-BINDING PROTEIN 3-RELATED-RELATED"/>
    <property type="match status" value="1"/>
</dbReference>
<feature type="region of interest" description="Disordered" evidence="12">
    <location>
        <begin position="1178"/>
        <end position="1207"/>
    </location>
</feature>
<feature type="compositionally biased region" description="Basic residues" evidence="12">
    <location>
        <begin position="221"/>
        <end position="236"/>
    </location>
</feature>
<evidence type="ECO:0000256" key="1">
    <source>
        <dbReference type="ARBA" id="ARBA00004123"/>
    </source>
</evidence>